<evidence type="ECO:0000256" key="5">
    <source>
        <dbReference type="ARBA" id="ARBA00023180"/>
    </source>
</evidence>
<evidence type="ECO:0000256" key="4">
    <source>
        <dbReference type="ARBA" id="ARBA00022801"/>
    </source>
</evidence>
<evidence type="ECO:0000256" key="2">
    <source>
        <dbReference type="ARBA" id="ARBA00022670"/>
    </source>
</evidence>
<keyword evidence="3" id="KW-0732">Signal</keyword>
<evidence type="ECO:0000313" key="7">
    <source>
        <dbReference type="Proteomes" id="UP000271889"/>
    </source>
</evidence>
<organism evidence="6 7">
    <name type="scientific">Cylicostephanus goldi</name>
    <name type="common">Nematode worm</name>
    <dbReference type="NCBI Taxonomy" id="71465"/>
    <lineage>
        <taxon>Eukaryota</taxon>
        <taxon>Metazoa</taxon>
        <taxon>Ecdysozoa</taxon>
        <taxon>Nematoda</taxon>
        <taxon>Chromadorea</taxon>
        <taxon>Rhabditida</taxon>
        <taxon>Rhabditina</taxon>
        <taxon>Rhabditomorpha</taxon>
        <taxon>Strongyloidea</taxon>
        <taxon>Strongylidae</taxon>
        <taxon>Cylicostephanus</taxon>
    </lineage>
</organism>
<proteinExistence type="inferred from homology"/>
<dbReference type="InterPro" id="IPR029058">
    <property type="entry name" value="AB_hydrolase_fold"/>
</dbReference>
<dbReference type="PANTHER" id="PTHR11010:SF117">
    <property type="entry name" value="SERINE PROTEASE 16"/>
    <property type="match status" value="1"/>
</dbReference>
<evidence type="ECO:0000256" key="3">
    <source>
        <dbReference type="ARBA" id="ARBA00022729"/>
    </source>
</evidence>
<feature type="non-terminal residue" evidence="6">
    <location>
        <position position="203"/>
    </location>
</feature>
<dbReference type="OrthoDB" id="5860615at2759"/>
<dbReference type="PANTHER" id="PTHR11010">
    <property type="entry name" value="PROTEASE S28 PRO-X CARBOXYPEPTIDASE-RELATED"/>
    <property type="match status" value="1"/>
</dbReference>
<sequence>MFGMRNGHEHLRLLLLEKETGQQKLDHFDSNNSLTWQQRYFQNTQYYKGSNVVFLMIGGEGPENIRWVSNKDYPFVKWAEQFGAMMFALEHRFYGKSQPTPNQSVENLRYLSSRQALGDIAFFIDAMNKDHHLENPQWITFGGSYSGALSLWARQRFPDLIAGAIGSSAPINAVVDFWGYLDVVENALRTHSHECASNVRKGF</sequence>
<accession>A0A3P6RPM6</accession>
<dbReference type="InterPro" id="IPR008758">
    <property type="entry name" value="Peptidase_S28"/>
</dbReference>
<evidence type="ECO:0008006" key="8">
    <source>
        <dbReference type="Google" id="ProtNLM"/>
    </source>
</evidence>
<gene>
    <name evidence="6" type="ORF">CGOC_LOCUS248</name>
</gene>
<evidence type="ECO:0000256" key="1">
    <source>
        <dbReference type="ARBA" id="ARBA00011079"/>
    </source>
</evidence>
<evidence type="ECO:0000313" key="6">
    <source>
        <dbReference type="EMBL" id="VDK43878.1"/>
    </source>
</evidence>
<keyword evidence="7" id="KW-1185">Reference proteome</keyword>
<dbReference type="EMBL" id="UYRV01000329">
    <property type="protein sequence ID" value="VDK43878.1"/>
    <property type="molecule type" value="Genomic_DNA"/>
</dbReference>
<name>A0A3P6RPM6_CYLGO</name>
<dbReference type="SUPFAM" id="SSF53474">
    <property type="entry name" value="alpha/beta-Hydrolases"/>
    <property type="match status" value="1"/>
</dbReference>
<dbReference type="Proteomes" id="UP000271889">
    <property type="component" value="Unassembled WGS sequence"/>
</dbReference>
<reference evidence="6 7" key="1">
    <citation type="submission" date="2018-11" db="EMBL/GenBank/DDBJ databases">
        <authorList>
            <consortium name="Pathogen Informatics"/>
        </authorList>
    </citation>
    <scope>NUCLEOTIDE SEQUENCE [LARGE SCALE GENOMIC DNA]</scope>
</reference>
<dbReference type="GO" id="GO:0006508">
    <property type="term" value="P:proteolysis"/>
    <property type="evidence" value="ECO:0007669"/>
    <property type="project" value="UniProtKB-KW"/>
</dbReference>
<protein>
    <recommendedName>
        <fullName evidence="8">Serine carboxypeptidase S28</fullName>
    </recommendedName>
</protein>
<dbReference type="GO" id="GO:0008239">
    <property type="term" value="F:dipeptidyl-peptidase activity"/>
    <property type="evidence" value="ECO:0007669"/>
    <property type="project" value="TreeGrafter"/>
</dbReference>
<dbReference type="AlphaFoldDB" id="A0A3P6RPM6"/>
<dbReference type="Gene3D" id="3.40.50.1820">
    <property type="entry name" value="alpha/beta hydrolase"/>
    <property type="match status" value="1"/>
</dbReference>
<keyword evidence="2" id="KW-0645">Protease</keyword>
<keyword evidence="5" id="KW-0325">Glycoprotein</keyword>
<dbReference type="Pfam" id="PF05577">
    <property type="entry name" value="Peptidase_S28"/>
    <property type="match status" value="1"/>
</dbReference>
<comment type="similarity">
    <text evidence="1">Belongs to the peptidase S28 family.</text>
</comment>
<keyword evidence="4" id="KW-0378">Hydrolase</keyword>
<dbReference type="GO" id="GO:0070008">
    <property type="term" value="F:serine-type exopeptidase activity"/>
    <property type="evidence" value="ECO:0007669"/>
    <property type="project" value="InterPro"/>
</dbReference>